<feature type="transmembrane region" description="Helical" evidence="7">
    <location>
        <begin position="328"/>
        <end position="348"/>
    </location>
</feature>
<gene>
    <name evidence="9" type="ORF">QI30_04665</name>
</gene>
<keyword evidence="2 7" id="KW-0813">Transport</keyword>
<dbReference type="Gene3D" id="1.10.3720.10">
    <property type="entry name" value="MetI-like"/>
    <property type="match status" value="1"/>
</dbReference>
<evidence type="ECO:0000313" key="9">
    <source>
        <dbReference type="EMBL" id="RUS57682.1"/>
    </source>
</evidence>
<feature type="domain" description="ABC transmembrane type-1" evidence="8">
    <location>
        <begin position="289"/>
        <end position="478"/>
    </location>
</feature>
<feature type="transmembrane region" description="Helical" evidence="7">
    <location>
        <begin position="178"/>
        <end position="202"/>
    </location>
</feature>
<dbReference type="SUPFAM" id="SSF161098">
    <property type="entry name" value="MetI-like"/>
    <property type="match status" value="1"/>
</dbReference>
<keyword evidence="10" id="KW-1185">Reference proteome</keyword>
<evidence type="ECO:0000256" key="1">
    <source>
        <dbReference type="ARBA" id="ARBA00004651"/>
    </source>
</evidence>
<dbReference type="InterPro" id="IPR035906">
    <property type="entry name" value="MetI-like_sf"/>
</dbReference>
<feature type="transmembrane region" description="Helical" evidence="7">
    <location>
        <begin position="226"/>
        <end position="249"/>
    </location>
</feature>
<evidence type="ECO:0000259" key="8">
    <source>
        <dbReference type="PROSITE" id="PS50928"/>
    </source>
</evidence>
<evidence type="ECO:0000256" key="5">
    <source>
        <dbReference type="ARBA" id="ARBA00022989"/>
    </source>
</evidence>
<feature type="transmembrane region" description="Helical" evidence="7">
    <location>
        <begin position="459"/>
        <end position="478"/>
    </location>
</feature>
<evidence type="ECO:0000313" key="10">
    <source>
        <dbReference type="Proteomes" id="UP000288623"/>
    </source>
</evidence>
<name>A0A433RWL5_9BACL</name>
<keyword evidence="3" id="KW-1003">Cell membrane</keyword>
<dbReference type="InterPro" id="IPR000515">
    <property type="entry name" value="MetI-like"/>
</dbReference>
<organism evidence="9 10">
    <name type="scientific">Candidatus Kurthia intestinigallinarum</name>
    <dbReference type="NCBI Taxonomy" id="1562256"/>
    <lineage>
        <taxon>Bacteria</taxon>
        <taxon>Bacillati</taxon>
        <taxon>Bacillota</taxon>
        <taxon>Bacilli</taxon>
        <taxon>Bacillales</taxon>
        <taxon>Caryophanaceae</taxon>
        <taxon>Kurthia</taxon>
    </lineage>
</organism>
<accession>A0A433RWL5</accession>
<feature type="transmembrane region" description="Helical" evidence="7">
    <location>
        <begin position="20"/>
        <end position="38"/>
    </location>
</feature>
<sequence>MSNYSTFALKQSQVYKQANFAFVLSLVLALVFAFNLIQHTTSVIWLYLTIGFVVTTLLQWLIVMRVKKDLTTHGAIQKSTRMLSSIQLIGLVFGNVFTVTNAFALLRKKSSIEYTLAYYSLITTFFLIVLSAVNVFKPYVSNTFLIGMGLLIIIFIIDLLFVILLYRENTKVKTKFTLGIVALLCLVSGNLFHFILGISLLLKSTNRHPSTIAKWNTVWLKITKNFTAMIGMLFIFFTFAISIMSYWTFEYDFAVSNDYANMLQGASLAYPFGTDNFGRDVYSRIVYGARISLLVGVLSTLIPLVIGGVLGALSGYYTKYVDNIIMRLLDILYAIPGVLLAIAIIAAFGANTTNLIIALSVGSIPTYARTMRANVMMISNLEYVEASRALGENDLAIIFKQIVPNAFAPMIVKATLTIGGAVIATSSLSFLGLGVGPHIPEWGNILKVGSMYLETNPYLAIFPGIAIILLVLSFNFLGDALRDAFDPKLD</sequence>
<dbReference type="OrthoDB" id="9797472at2"/>
<keyword evidence="4 7" id="KW-0812">Transmembrane</keyword>
<protein>
    <submittedName>
        <fullName evidence="9">Peptide ABC transporter permease</fullName>
    </submittedName>
</protein>
<feature type="transmembrane region" description="Helical" evidence="7">
    <location>
        <begin position="44"/>
        <end position="63"/>
    </location>
</feature>
<dbReference type="PROSITE" id="PS50928">
    <property type="entry name" value="ABC_TM1"/>
    <property type="match status" value="1"/>
</dbReference>
<evidence type="ECO:0000256" key="3">
    <source>
        <dbReference type="ARBA" id="ARBA00022475"/>
    </source>
</evidence>
<comment type="similarity">
    <text evidence="7">Belongs to the binding-protein-dependent transport system permease family.</text>
</comment>
<dbReference type="RefSeq" id="WP_126989792.1">
    <property type="nucleotide sequence ID" value="NZ_JTFC01000015.1"/>
</dbReference>
<dbReference type="CDD" id="cd06261">
    <property type="entry name" value="TM_PBP2"/>
    <property type="match status" value="1"/>
</dbReference>
<evidence type="ECO:0000256" key="6">
    <source>
        <dbReference type="ARBA" id="ARBA00023136"/>
    </source>
</evidence>
<feature type="transmembrane region" description="Helical" evidence="7">
    <location>
        <begin position="291"/>
        <end position="316"/>
    </location>
</feature>
<dbReference type="PANTHER" id="PTHR43386:SF1">
    <property type="entry name" value="D,D-DIPEPTIDE TRANSPORT SYSTEM PERMEASE PROTEIN DDPC-RELATED"/>
    <property type="match status" value="1"/>
</dbReference>
<dbReference type="GO" id="GO:0055085">
    <property type="term" value="P:transmembrane transport"/>
    <property type="evidence" value="ECO:0007669"/>
    <property type="project" value="InterPro"/>
</dbReference>
<comment type="subcellular location">
    <subcellularLocation>
        <location evidence="1 7">Cell membrane</location>
        <topology evidence="1 7">Multi-pass membrane protein</topology>
    </subcellularLocation>
</comment>
<dbReference type="Pfam" id="PF00528">
    <property type="entry name" value="BPD_transp_1"/>
    <property type="match status" value="1"/>
</dbReference>
<dbReference type="InterPro" id="IPR050366">
    <property type="entry name" value="BP-dependent_transpt_permease"/>
</dbReference>
<dbReference type="Proteomes" id="UP000288623">
    <property type="component" value="Unassembled WGS sequence"/>
</dbReference>
<dbReference type="EMBL" id="JTFC01000015">
    <property type="protein sequence ID" value="RUS57682.1"/>
    <property type="molecule type" value="Genomic_DNA"/>
</dbReference>
<evidence type="ECO:0000256" key="7">
    <source>
        <dbReference type="RuleBase" id="RU363032"/>
    </source>
</evidence>
<proteinExistence type="inferred from homology"/>
<dbReference type="PANTHER" id="PTHR43386">
    <property type="entry name" value="OLIGOPEPTIDE TRANSPORT SYSTEM PERMEASE PROTEIN APPC"/>
    <property type="match status" value="1"/>
</dbReference>
<comment type="caution">
    <text evidence="9">The sequence shown here is derived from an EMBL/GenBank/DDBJ whole genome shotgun (WGS) entry which is preliminary data.</text>
</comment>
<reference evidence="9 10" key="1">
    <citation type="submission" date="2014-11" db="EMBL/GenBank/DDBJ databases">
        <title>Genome sequence and analysis of novel Kurthia sp.</title>
        <authorList>
            <person name="Lawson J.N."/>
            <person name="Gonzalez J.E."/>
            <person name="Rinauldi L."/>
            <person name="Xuan Z."/>
            <person name="Firman A."/>
            <person name="Shaddox L."/>
            <person name="Trudeau A."/>
            <person name="Shah S."/>
            <person name="Reiman D."/>
        </authorList>
    </citation>
    <scope>NUCLEOTIDE SEQUENCE [LARGE SCALE GENOMIC DNA]</scope>
    <source>
        <strain evidence="9 10">3B1D</strain>
    </source>
</reference>
<keyword evidence="5 7" id="KW-1133">Transmembrane helix</keyword>
<evidence type="ECO:0000256" key="4">
    <source>
        <dbReference type="ARBA" id="ARBA00022692"/>
    </source>
</evidence>
<evidence type="ECO:0000256" key="2">
    <source>
        <dbReference type="ARBA" id="ARBA00022448"/>
    </source>
</evidence>
<feature type="transmembrane region" description="Helical" evidence="7">
    <location>
        <begin position="143"/>
        <end position="166"/>
    </location>
</feature>
<keyword evidence="6 7" id="KW-0472">Membrane</keyword>
<feature type="transmembrane region" description="Helical" evidence="7">
    <location>
        <begin position="416"/>
        <end position="439"/>
    </location>
</feature>
<dbReference type="AlphaFoldDB" id="A0A433RWL5"/>
<dbReference type="GO" id="GO:0005886">
    <property type="term" value="C:plasma membrane"/>
    <property type="evidence" value="ECO:0007669"/>
    <property type="project" value="UniProtKB-SubCell"/>
</dbReference>
<feature type="transmembrane region" description="Helical" evidence="7">
    <location>
        <begin position="83"/>
        <end position="104"/>
    </location>
</feature>
<feature type="transmembrane region" description="Helical" evidence="7">
    <location>
        <begin position="116"/>
        <end position="136"/>
    </location>
</feature>